<evidence type="ECO:0000313" key="14">
    <source>
        <dbReference type="Proteomes" id="UP000319209"/>
    </source>
</evidence>
<proteinExistence type="inferred from homology"/>
<reference evidence="13 14" key="1">
    <citation type="submission" date="2019-07" db="EMBL/GenBank/DDBJ databases">
        <title>Genome sequencing for Formosa sp. PS13.</title>
        <authorList>
            <person name="Park S.-J."/>
        </authorList>
    </citation>
    <scope>NUCLEOTIDE SEQUENCE [LARGE SCALE GENOMIC DNA]</scope>
    <source>
        <strain evidence="13 14">PS13</strain>
    </source>
</reference>
<dbReference type="InterPro" id="IPR037066">
    <property type="entry name" value="Plug_dom_sf"/>
</dbReference>
<feature type="domain" description="TonB-dependent receptor plug" evidence="12">
    <location>
        <begin position="206"/>
        <end position="337"/>
    </location>
</feature>
<protein>
    <submittedName>
        <fullName evidence="13">TonB-dependent receptor</fullName>
    </submittedName>
</protein>
<dbReference type="InterPro" id="IPR023997">
    <property type="entry name" value="TonB-dep_OMP_SusC/RagA_CS"/>
</dbReference>
<keyword evidence="2 8" id="KW-0813">Transport</keyword>
<evidence type="ECO:0000256" key="3">
    <source>
        <dbReference type="ARBA" id="ARBA00022452"/>
    </source>
</evidence>
<dbReference type="PROSITE" id="PS52016">
    <property type="entry name" value="TONB_DEPENDENT_REC_3"/>
    <property type="match status" value="1"/>
</dbReference>
<keyword evidence="13" id="KW-0675">Receptor</keyword>
<evidence type="ECO:0000256" key="9">
    <source>
        <dbReference type="RuleBase" id="RU003357"/>
    </source>
</evidence>
<accession>A0A516GW33</accession>
<dbReference type="GO" id="GO:0009279">
    <property type="term" value="C:cell outer membrane"/>
    <property type="evidence" value="ECO:0007669"/>
    <property type="project" value="UniProtKB-SubCell"/>
</dbReference>
<dbReference type="KEGG" id="fop:FNB79_14825"/>
<evidence type="ECO:0000313" key="13">
    <source>
        <dbReference type="EMBL" id="QDO95738.1"/>
    </source>
</evidence>
<evidence type="ECO:0000256" key="5">
    <source>
        <dbReference type="ARBA" id="ARBA00023077"/>
    </source>
</evidence>
<dbReference type="SUPFAM" id="SSF56935">
    <property type="entry name" value="Porins"/>
    <property type="match status" value="1"/>
</dbReference>
<evidence type="ECO:0000256" key="2">
    <source>
        <dbReference type="ARBA" id="ARBA00022448"/>
    </source>
</evidence>
<dbReference type="Pfam" id="PF00593">
    <property type="entry name" value="TonB_dep_Rec_b-barrel"/>
    <property type="match status" value="1"/>
</dbReference>
<dbReference type="InterPro" id="IPR039426">
    <property type="entry name" value="TonB-dep_rcpt-like"/>
</dbReference>
<keyword evidence="14" id="KW-1185">Reference proteome</keyword>
<comment type="subcellular location">
    <subcellularLocation>
        <location evidence="1 8">Cell outer membrane</location>
        <topology evidence="1 8">Multi-pass membrane protein</topology>
    </subcellularLocation>
</comment>
<keyword evidence="4 8" id="KW-0812">Transmembrane</keyword>
<evidence type="ECO:0000256" key="6">
    <source>
        <dbReference type="ARBA" id="ARBA00023136"/>
    </source>
</evidence>
<comment type="similarity">
    <text evidence="8 9">Belongs to the TonB-dependent receptor family.</text>
</comment>
<feature type="region of interest" description="Disordered" evidence="10">
    <location>
        <begin position="530"/>
        <end position="551"/>
    </location>
</feature>
<dbReference type="Gene3D" id="2.170.130.10">
    <property type="entry name" value="TonB-dependent receptor, plug domain"/>
    <property type="match status" value="1"/>
</dbReference>
<sequence length="1153" mass="126051">MSLLFVTNVNATVLKVQNEMVVSVNLKNKPLDKVFETITKSSGYRFFYETSEIDVHKKINLESNKVLITELLNELSNSSDLNYKINSNQIVVTKKLHDLSSIEKNDLKEDEAVQAILKGTIVDDTGFPLAGATAQIKGTSIGVISDIDGNFEIEIPSGEVIIIVSFVGYQTQHVDVSGKTSITVTLSGDAAALDEVVVVGYGSLSKKRVTGAVASVSPAAIADIPVVSVENAIVGQVAGVQVQEVSGEPGSSPNIRVRGSGSISAGNDPLFVVDGVPISKNLTTLGIQGDLERRGGSFQAPPVNPLATINPNDIASIEILKDASAAAIYGSRGGNGVVLITTKNGTSSDKGVLSFDTFYTVQSVANKVDLMNSEELIDYTRDSRNNAYLSDFPDASANDPMGPGERGNENYEMPESFLNWDGTDTDWQDLIFKTGSIQSYNLSYDTPISNKTSYHASGGYFKQEGIIPNSSFERYNLMLNLNSKLNDKFTLDLRITPTITENQRQPASAPYFARPPGIVYSALVQSPTVAPYNEDGSPNQTNNQSHLGGGTTTASNPLAIIDAVDDKLFQFQTRASLGLSYEIQPGLTFKTFGGSYVNLYNRDFYRANTLLYREATEGESYAQASSSTELNWLWENTINWEKEIGVHYFNAVAGYSAQKDIITIKQVQADNFPDDLVHTISGGQVFAGSSAREEWSLASALFRMNYSYNDKYLFTGTFRSDTSSRFGKDNQTGYFPSFSLGWRVSEEDFMDNLDVVSELKLRFSWGETGNFEIPNYGAIGLLSPNNYNYSGNEANGLMQSTIPNPELTWEKSAQTNVGIELGVINNRIFLLADYYRTITSDLLLNVGITSVSGFETTLQNIGEVKNEGFEIALKSRNLVGEFTWETGLNFSTNKNEVLSLNGDGEPIYSEGSAGIRHITKVGEAIGSYYGYVVEGIYQNEADIQNAPVDTQAPNAGPGDFKFKDVNGDGEITPDDRTVTGSYFPDFTWGMSNKFTYKGVDFTFLIQGVEGNEVLNLTSRHLKNGEANFNSYAVFNNRWKSEADPGNGNIPRADRLSGNHGNNNRISSFQVEDGSFIRLRNMTLGYTLPSKEVFGESIERLRFFVTGTNLFTITDYLGYNPEVSNSPTSSLTPGEDYGAYPLTKSFTVGLNLSF</sequence>
<dbReference type="EMBL" id="CP041637">
    <property type="protein sequence ID" value="QDO95738.1"/>
    <property type="molecule type" value="Genomic_DNA"/>
</dbReference>
<dbReference type="FunFam" id="2.170.130.10:FF:000008">
    <property type="entry name" value="SusC/RagA family TonB-linked outer membrane protein"/>
    <property type="match status" value="1"/>
</dbReference>
<keyword evidence="7 8" id="KW-0998">Cell outer membrane</keyword>
<dbReference type="InterPro" id="IPR000531">
    <property type="entry name" value="Beta-barrel_TonB"/>
</dbReference>
<dbReference type="Proteomes" id="UP000319209">
    <property type="component" value="Chromosome"/>
</dbReference>
<dbReference type="Gene3D" id="2.60.40.1120">
    <property type="entry name" value="Carboxypeptidase-like, regulatory domain"/>
    <property type="match status" value="1"/>
</dbReference>
<keyword evidence="3 8" id="KW-1134">Transmembrane beta strand</keyword>
<name>A0A516GW33_9FLAO</name>
<evidence type="ECO:0000256" key="8">
    <source>
        <dbReference type="PROSITE-ProRule" id="PRU01360"/>
    </source>
</evidence>
<dbReference type="Gene3D" id="2.40.170.20">
    <property type="entry name" value="TonB-dependent receptor, beta-barrel domain"/>
    <property type="match status" value="1"/>
</dbReference>
<evidence type="ECO:0000256" key="7">
    <source>
        <dbReference type="ARBA" id="ARBA00023237"/>
    </source>
</evidence>
<gene>
    <name evidence="13" type="ORF">FNB79_14825</name>
</gene>
<dbReference type="SUPFAM" id="SSF49464">
    <property type="entry name" value="Carboxypeptidase regulatory domain-like"/>
    <property type="match status" value="1"/>
</dbReference>
<dbReference type="AlphaFoldDB" id="A0A516GW33"/>
<evidence type="ECO:0000256" key="1">
    <source>
        <dbReference type="ARBA" id="ARBA00004571"/>
    </source>
</evidence>
<dbReference type="InterPro" id="IPR036942">
    <property type="entry name" value="Beta-barrel_TonB_sf"/>
</dbReference>
<dbReference type="OrthoDB" id="9768177at2"/>
<dbReference type="InterPro" id="IPR023996">
    <property type="entry name" value="TonB-dep_OMP_SusC/RagA"/>
</dbReference>
<evidence type="ECO:0000256" key="10">
    <source>
        <dbReference type="SAM" id="MobiDB-lite"/>
    </source>
</evidence>
<dbReference type="NCBIfam" id="TIGR04056">
    <property type="entry name" value="OMP_RagA_SusC"/>
    <property type="match status" value="1"/>
</dbReference>
<dbReference type="InterPro" id="IPR008969">
    <property type="entry name" value="CarboxyPept-like_regulatory"/>
</dbReference>
<evidence type="ECO:0000259" key="12">
    <source>
        <dbReference type="Pfam" id="PF07715"/>
    </source>
</evidence>
<keyword evidence="5 9" id="KW-0798">TonB box</keyword>
<dbReference type="Pfam" id="PF13715">
    <property type="entry name" value="CarbopepD_reg_2"/>
    <property type="match status" value="1"/>
</dbReference>
<feature type="compositionally biased region" description="Polar residues" evidence="10">
    <location>
        <begin position="536"/>
        <end position="551"/>
    </location>
</feature>
<dbReference type="NCBIfam" id="TIGR04057">
    <property type="entry name" value="SusC_RagA_signa"/>
    <property type="match status" value="1"/>
</dbReference>
<dbReference type="InterPro" id="IPR012910">
    <property type="entry name" value="Plug_dom"/>
</dbReference>
<evidence type="ECO:0000256" key="4">
    <source>
        <dbReference type="ARBA" id="ARBA00022692"/>
    </source>
</evidence>
<organism evidence="13 14">
    <name type="scientific">Formosa sediminum</name>
    <dbReference type="NCBI Taxonomy" id="2594004"/>
    <lineage>
        <taxon>Bacteria</taxon>
        <taxon>Pseudomonadati</taxon>
        <taxon>Bacteroidota</taxon>
        <taxon>Flavobacteriia</taxon>
        <taxon>Flavobacteriales</taxon>
        <taxon>Flavobacteriaceae</taxon>
        <taxon>Formosa</taxon>
    </lineage>
</organism>
<feature type="domain" description="TonB-dependent receptor-like beta-barrel" evidence="11">
    <location>
        <begin position="535"/>
        <end position="1109"/>
    </location>
</feature>
<dbReference type="Pfam" id="PF07715">
    <property type="entry name" value="Plug"/>
    <property type="match status" value="1"/>
</dbReference>
<keyword evidence="6 8" id="KW-0472">Membrane</keyword>
<evidence type="ECO:0000259" key="11">
    <source>
        <dbReference type="Pfam" id="PF00593"/>
    </source>
</evidence>